<dbReference type="EMBL" id="MTEJ01000575">
    <property type="protein sequence ID" value="OQX01456.1"/>
    <property type="molecule type" value="Genomic_DNA"/>
</dbReference>
<comment type="caution">
    <text evidence="2">The sequence shown here is derived from an EMBL/GenBank/DDBJ whole genome shotgun (WGS) entry which is preliminary data.</text>
</comment>
<evidence type="ECO:0000313" key="2">
    <source>
        <dbReference type="EMBL" id="OQX01456.1"/>
    </source>
</evidence>
<dbReference type="InterPro" id="IPR025282">
    <property type="entry name" value="DUF4214"/>
</dbReference>
<sequence>MDDLFFPLPPEVLADPVLEAYANTWEEPVVAQRNPVADPYLSAVYDFGVHPENSAWLLNSGWAFMPELDRDGFVAAIIELFPAKVEALQTLYMSAFGHLGDPEGLAFWTLNMVNHVTNDPTALLSPAINTAPEYVGMLKSILADQPALATLNTGTAIETYIRTLDAPTQHELFGRVIDAMYENMFGRVADASGKAYWTGVIETGTVNLVQVMGALINGASADDKALLSLKGDIAYDAVTALVDHNIITTQDITRLGADKVTTALTTMQERLAEYDAHETIALQANRESLIAQLLKDVGLV</sequence>
<reference evidence="2 3" key="1">
    <citation type="submission" date="2017-01" db="EMBL/GenBank/DDBJ databases">
        <title>Novel large sulfur bacteria in the metagenomes of groundwater-fed chemosynthetic microbial mats in the Lake Huron basin.</title>
        <authorList>
            <person name="Sharrar A.M."/>
            <person name="Flood B.E."/>
            <person name="Bailey J.V."/>
            <person name="Jones D.S."/>
            <person name="Biddanda B."/>
            <person name="Ruberg S.A."/>
            <person name="Marcus D.N."/>
            <person name="Dick G.J."/>
        </authorList>
    </citation>
    <scope>NUCLEOTIDE SEQUENCE [LARGE SCALE GENOMIC DNA]</scope>
    <source>
        <strain evidence="2">A8</strain>
    </source>
</reference>
<evidence type="ECO:0000313" key="3">
    <source>
        <dbReference type="Proteomes" id="UP000192491"/>
    </source>
</evidence>
<feature type="domain" description="DUF4214" evidence="1">
    <location>
        <begin position="177"/>
        <end position="212"/>
    </location>
</feature>
<proteinExistence type="predicted"/>
<dbReference type="Proteomes" id="UP000192491">
    <property type="component" value="Unassembled WGS sequence"/>
</dbReference>
<evidence type="ECO:0000259" key="1">
    <source>
        <dbReference type="Pfam" id="PF13946"/>
    </source>
</evidence>
<dbReference type="AlphaFoldDB" id="A0A1Y1QAJ3"/>
<accession>A0A1Y1QAJ3</accession>
<organism evidence="2 3">
    <name type="scientific">Thiothrix lacustris</name>
    <dbReference type="NCBI Taxonomy" id="525917"/>
    <lineage>
        <taxon>Bacteria</taxon>
        <taxon>Pseudomonadati</taxon>
        <taxon>Pseudomonadota</taxon>
        <taxon>Gammaproteobacteria</taxon>
        <taxon>Thiotrichales</taxon>
        <taxon>Thiotrichaceae</taxon>
        <taxon>Thiothrix</taxon>
    </lineage>
</organism>
<dbReference type="Pfam" id="PF13946">
    <property type="entry name" value="DUF4214"/>
    <property type="match status" value="1"/>
</dbReference>
<gene>
    <name evidence="2" type="ORF">BWK73_46070</name>
</gene>
<protein>
    <recommendedName>
        <fullName evidence="1">DUF4214 domain-containing protein</fullName>
    </recommendedName>
</protein>
<name>A0A1Y1QAJ3_9GAMM</name>